<proteinExistence type="inferred from homology"/>
<evidence type="ECO:0000256" key="2">
    <source>
        <dbReference type="ARBA" id="ARBA00022500"/>
    </source>
</evidence>
<dbReference type="Gene3D" id="3.40.50.180">
    <property type="entry name" value="Methylesterase CheB, C-terminal domain"/>
    <property type="match status" value="1"/>
</dbReference>
<dbReference type="SMART" id="SM00448">
    <property type="entry name" value="REC"/>
    <property type="match status" value="1"/>
</dbReference>
<evidence type="ECO:0000256" key="6">
    <source>
        <dbReference type="PROSITE-ProRule" id="PRU00050"/>
    </source>
</evidence>
<dbReference type="SUPFAM" id="SSF52172">
    <property type="entry name" value="CheY-like"/>
    <property type="match status" value="1"/>
</dbReference>
<gene>
    <name evidence="5 10" type="primary">cheB</name>
    <name evidence="10" type="ORF">AAC691_21050</name>
</gene>
<evidence type="ECO:0000259" key="8">
    <source>
        <dbReference type="PROSITE" id="PS50110"/>
    </source>
</evidence>
<dbReference type="GO" id="GO:0008168">
    <property type="term" value="F:methyltransferase activity"/>
    <property type="evidence" value="ECO:0007669"/>
    <property type="project" value="UniProtKB-KW"/>
</dbReference>
<keyword evidence="3 5" id="KW-0378">Hydrolase</keyword>
<keyword evidence="5 7" id="KW-0597">Phosphoprotein</keyword>
<dbReference type="Gene3D" id="3.40.50.2300">
    <property type="match status" value="1"/>
</dbReference>
<dbReference type="PROSITE" id="PS50122">
    <property type="entry name" value="CHEB"/>
    <property type="match status" value="1"/>
</dbReference>
<dbReference type="CDD" id="cd17541">
    <property type="entry name" value="REC_CheB-like"/>
    <property type="match status" value="1"/>
</dbReference>
<dbReference type="EMBL" id="CP152276">
    <property type="protein sequence ID" value="XAE42701.1"/>
    <property type="molecule type" value="Genomic_DNA"/>
</dbReference>
<dbReference type="PIRSF" id="PIRSF000876">
    <property type="entry name" value="RR_chemtxs_CheB"/>
    <property type="match status" value="1"/>
</dbReference>
<dbReference type="PROSITE" id="PS50110">
    <property type="entry name" value="RESPONSE_REGULATORY"/>
    <property type="match status" value="1"/>
</dbReference>
<dbReference type="InterPro" id="IPR008248">
    <property type="entry name" value="CheB-like"/>
</dbReference>
<keyword evidence="2 5" id="KW-0145">Chemotaxis</keyword>
<feature type="active site" evidence="5 6">
    <location>
        <position position="191"/>
    </location>
</feature>
<dbReference type="Pfam" id="PF01339">
    <property type="entry name" value="CheB_methylest"/>
    <property type="match status" value="1"/>
</dbReference>
<dbReference type="InterPro" id="IPR000673">
    <property type="entry name" value="Sig_transdc_resp-reg_Me-estase"/>
</dbReference>
<dbReference type="GO" id="GO:0008984">
    <property type="term" value="F:protein-glutamate methylesterase activity"/>
    <property type="evidence" value="ECO:0007669"/>
    <property type="project" value="UniProtKB-EC"/>
</dbReference>
<evidence type="ECO:0000256" key="4">
    <source>
        <dbReference type="ARBA" id="ARBA00048267"/>
    </source>
</evidence>
<evidence type="ECO:0000256" key="7">
    <source>
        <dbReference type="PROSITE-ProRule" id="PRU00169"/>
    </source>
</evidence>
<dbReference type="Proteomes" id="UP001449795">
    <property type="component" value="Chromosome"/>
</dbReference>
<dbReference type="NCBIfam" id="NF001965">
    <property type="entry name" value="PRK00742.1"/>
    <property type="match status" value="1"/>
</dbReference>
<dbReference type="EC" id="3.5.1.44" evidence="5"/>
<comment type="catalytic activity">
    <reaction evidence="5">
        <text>L-glutaminyl-[protein] + H2O = L-glutamyl-[protein] + NH4(+)</text>
        <dbReference type="Rhea" id="RHEA:16441"/>
        <dbReference type="Rhea" id="RHEA-COMP:10207"/>
        <dbReference type="Rhea" id="RHEA-COMP:10208"/>
        <dbReference type="ChEBI" id="CHEBI:15377"/>
        <dbReference type="ChEBI" id="CHEBI:28938"/>
        <dbReference type="ChEBI" id="CHEBI:29973"/>
        <dbReference type="ChEBI" id="CHEBI:30011"/>
        <dbReference type="EC" id="3.5.1.44"/>
    </reaction>
</comment>
<dbReference type="HAMAP" id="MF_00099">
    <property type="entry name" value="CheB_chemtxs"/>
    <property type="match status" value="1"/>
</dbReference>
<feature type="domain" description="Response regulatory" evidence="8">
    <location>
        <begin position="12"/>
        <end position="130"/>
    </location>
</feature>
<name>A0ABZ3D5H8_9PROT</name>
<accession>A0ABZ3D5H8</accession>
<keyword evidence="10" id="KW-0808">Transferase</keyword>
<comment type="domain">
    <text evidence="5">Contains a C-terminal catalytic domain, and an N-terminal region which modulates catalytic activity.</text>
</comment>
<evidence type="ECO:0000313" key="11">
    <source>
        <dbReference type="Proteomes" id="UP001449795"/>
    </source>
</evidence>
<dbReference type="GO" id="GO:0032259">
    <property type="term" value="P:methylation"/>
    <property type="evidence" value="ECO:0007669"/>
    <property type="project" value="UniProtKB-KW"/>
</dbReference>
<comment type="subcellular location">
    <subcellularLocation>
        <location evidence="5">Cytoplasm</location>
    </subcellularLocation>
</comment>
<comment type="function">
    <text evidence="5">Involved in chemotaxis. Part of a chemotaxis signal transduction system that modulates chemotaxis in response to various stimuli. Catalyzes the demethylation of specific methylglutamate residues introduced into the chemoreceptors (methyl-accepting chemotaxis proteins or MCP) by CheR. Also mediates the irreversible deamidation of specific glutamine residues to glutamic acid.</text>
</comment>
<dbReference type="InterPro" id="IPR035909">
    <property type="entry name" value="CheB_C"/>
</dbReference>
<organism evidence="10 11">
    <name type="scientific">Nguyenibacter vanlangensis</name>
    <dbReference type="NCBI Taxonomy" id="1216886"/>
    <lineage>
        <taxon>Bacteria</taxon>
        <taxon>Pseudomonadati</taxon>
        <taxon>Pseudomonadota</taxon>
        <taxon>Alphaproteobacteria</taxon>
        <taxon>Acetobacterales</taxon>
        <taxon>Acetobacteraceae</taxon>
        <taxon>Nguyenibacter</taxon>
    </lineage>
</organism>
<feature type="domain" description="CheB-type methylesterase" evidence="9">
    <location>
        <begin position="176"/>
        <end position="368"/>
    </location>
</feature>
<comment type="PTM">
    <text evidence="5">Phosphorylated by CheA. Phosphorylation of the N-terminal regulatory domain activates the methylesterase activity.</text>
</comment>
<dbReference type="SUPFAM" id="SSF52738">
    <property type="entry name" value="Methylesterase CheB, C-terminal domain"/>
    <property type="match status" value="1"/>
</dbReference>
<dbReference type="Pfam" id="PF00072">
    <property type="entry name" value="Response_reg"/>
    <property type="match status" value="1"/>
</dbReference>
<feature type="modified residue" description="4-aspartylphosphate" evidence="5 7">
    <location>
        <position position="63"/>
    </location>
</feature>
<dbReference type="RefSeq" id="WP_342628358.1">
    <property type="nucleotide sequence ID" value="NZ_CP152276.1"/>
</dbReference>
<feature type="active site" evidence="5 6">
    <location>
        <position position="310"/>
    </location>
</feature>
<evidence type="ECO:0000256" key="1">
    <source>
        <dbReference type="ARBA" id="ARBA00022490"/>
    </source>
</evidence>
<dbReference type="InterPro" id="IPR011006">
    <property type="entry name" value="CheY-like_superfamily"/>
</dbReference>
<evidence type="ECO:0000259" key="9">
    <source>
        <dbReference type="PROSITE" id="PS50122"/>
    </source>
</evidence>
<keyword evidence="11" id="KW-1185">Reference proteome</keyword>
<reference evidence="10 11" key="1">
    <citation type="submission" date="2024-04" db="EMBL/GenBank/DDBJ databases">
        <title>Complete genome sequence of Nguyenibacter vanlangesis HBCM-1154, a strain capable of nitrogen fixation, IAA production, and phosphorus solubilization isolated from sugarcane soil.</title>
        <authorList>
            <person name="MY HANH P."/>
        </authorList>
    </citation>
    <scope>NUCLEOTIDE SEQUENCE [LARGE SCALE GENOMIC DNA]</scope>
    <source>
        <strain evidence="10 11">HBCM 1154</strain>
    </source>
</reference>
<evidence type="ECO:0000313" key="10">
    <source>
        <dbReference type="EMBL" id="XAE42701.1"/>
    </source>
</evidence>
<dbReference type="PANTHER" id="PTHR42872">
    <property type="entry name" value="PROTEIN-GLUTAMATE METHYLESTERASE/PROTEIN-GLUTAMINE GLUTAMINASE"/>
    <property type="match status" value="1"/>
</dbReference>
<keyword evidence="10" id="KW-0489">Methyltransferase</keyword>
<dbReference type="InterPro" id="IPR001789">
    <property type="entry name" value="Sig_transdc_resp-reg_receiver"/>
</dbReference>
<dbReference type="PANTHER" id="PTHR42872:SF6">
    <property type="entry name" value="PROTEIN-GLUTAMATE METHYLESTERASE_PROTEIN-GLUTAMINE GLUTAMINASE"/>
    <property type="match status" value="1"/>
</dbReference>
<feature type="active site" evidence="5 6">
    <location>
        <position position="218"/>
    </location>
</feature>
<evidence type="ECO:0000256" key="3">
    <source>
        <dbReference type="ARBA" id="ARBA00022801"/>
    </source>
</evidence>
<dbReference type="CDD" id="cd16432">
    <property type="entry name" value="CheB_Rec"/>
    <property type="match status" value="1"/>
</dbReference>
<sequence length="391" mass="40771">MNHLLVAPPRVRVLVVEDSAVIRQVMVRLVRGDPRLELIEAVETAEEALRLVPRLRPDVISMDVRLPGMDGLAATRRIMAECPTPIVIVCDASTDPALRISMDALRSGALSVVEKPAGWPSGASGTAIATQLYIMSQVPVIRRRVAPVTMAPETMTPGTMTPGMMPPEAAPPALLPVPRRLRPRLVAMAASTGGPQAFSHIVGALPADFPWPILLVQHMGAGFMEGFAAWLATQTPLSVGLARQGEALRPGHIHVAPAETHLMLGGHDEIRLSGAPPLGGQRPAANALFSSLTRMGGGAMGVLLTGMGEDGATGLRDLRRAGAYTIVEDRSTSIVHGMPGAAERLGAASVSLPLGQIAPHLVAIAAASRVPHAVSHVDSHAESGTTGDAPA</sequence>
<dbReference type="EC" id="3.1.1.61" evidence="5"/>
<comment type="catalytic activity">
    <reaction evidence="4 5">
        <text>[protein]-L-glutamate 5-O-methyl ester + H2O = L-glutamyl-[protein] + methanol + H(+)</text>
        <dbReference type="Rhea" id="RHEA:23236"/>
        <dbReference type="Rhea" id="RHEA-COMP:10208"/>
        <dbReference type="Rhea" id="RHEA-COMP:10311"/>
        <dbReference type="ChEBI" id="CHEBI:15377"/>
        <dbReference type="ChEBI" id="CHEBI:15378"/>
        <dbReference type="ChEBI" id="CHEBI:17790"/>
        <dbReference type="ChEBI" id="CHEBI:29973"/>
        <dbReference type="ChEBI" id="CHEBI:82795"/>
        <dbReference type="EC" id="3.1.1.61"/>
    </reaction>
</comment>
<keyword evidence="1 5" id="KW-0963">Cytoplasm</keyword>
<evidence type="ECO:0000256" key="5">
    <source>
        <dbReference type="HAMAP-Rule" id="MF_00099"/>
    </source>
</evidence>
<comment type="similarity">
    <text evidence="5">Belongs to the CheB family.</text>
</comment>
<protein>
    <recommendedName>
        <fullName evidence="5">Protein-glutamate methylesterase/protein-glutamine glutaminase</fullName>
        <ecNumber evidence="5">3.1.1.61</ecNumber>
        <ecNumber evidence="5">3.5.1.44</ecNumber>
    </recommendedName>
</protein>